<keyword evidence="2" id="KW-1185">Reference proteome</keyword>
<dbReference type="Proteomes" id="UP001152622">
    <property type="component" value="Chromosome 7"/>
</dbReference>
<reference evidence="1" key="1">
    <citation type="journal article" date="2023" name="Science">
        <title>Genome structures resolve the early diversification of teleost fishes.</title>
        <authorList>
            <person name="Parey E."/>
            <person name="Louis A."/>
            <person name="Montfort J."/>
            <person name="Bouchez O."/>
            <person name="Roques C."/>
            <person name="Iampietro C."/>
            <person name="Lluch J."/>
            <person name="Castinel A."/>
            <person name="Donnadieu C."/>
            <person name="Desvignes T."/>
            <person name="Floi Bucao C."/>
            <person name="Jouanno E."/>
            <person name="Wen M."/>
            <person name="Mejri S."/>
            <person name="Dirks R."/>
            <person name="Jansen H."/>
            <person name="Henkel C."/>
            <person name="Chen W.J."/>
            <person name="Zahm M."/>
            <person name="Cabau C."/>
            <person name="Klopp C."/>
            <person name="Thompson A.W."/>
            <person name="Robinson-Rechavi M."/>
            <person name="Braasch I."/>
            <person name="Lecointre G."/>
            <person name="Bobe J."/>
            <person name="Postlethwait J.H."/>
            <person name="Berthelot C."/>
            <person name="Roest Crollius H."/>
            <person name="Guiguen Y."/>
        </authorList>
    </citation>
    <scope>NUCLEOTIDE SEQUENCE</scope>
    <source>
        <strain evidence="1">WJC10195</strain>
    </source>
</reference>
<dbReference type="GO" id="GO:0006508">
    <property type="term" value="P:proteolysis"/>
    <property type="evidence" value="ECO:0007669"/>
    <property type="project" value="InterPro"/>
</dbReference>
<dbReference type="Gene3D" id="2.40.70.10">
    <property type="entry name" value="Acid Proteases"/>
    <property type="match status" value="1"/>
</dbReference>
<protein>
    <recommendedName>
        <fullName evidence="3">Peptidase A2 domain-containing protein</fullName>
    </recommendedName>
</protein>
<evidence type="ECO:0008006" key="3">
    <source>
        <dbReference type="Google" id="ProtNLM"/>
    </source>
</evidence>
<evidence type="ECO:0000313" key="1">
    <source>
        <dbReference type="EMBL" id="KAJ8354255.1"/>
    </source>
</evidence>
<dbReference type="PROSITE" id="PS00141">
    <property type="entry name" value="ASP_PROTEASE"/>
    <property type="match status" value="1"/>
</dbReference>
<sequence>MLRAQGLTEEQRVDFVLGALEGQARREARLVPEAQRNTMAQLWATLEGLFARPVPISVVRTHFFQCKQEHGETLDDYLLRLRELYSCWRVREPAEGDDRDILLRDQFLLGLRAGPICQELQRQVRRHAELTFLHLCGEARELEEEAQTTEGSVCRVAQSAPAPGPVRERTVEMEVWKQEVRAELRQELQEQLATLGRPCTAMVPSTARAVKQPAPATIGRVAGAGQNMEEGPGRSAVLGRCPHVEVEVGGVNVPCLLDTGSQVTLFTEGFYQRWLKNQPLQEAGVLEWLELKGANGLDIPFIGYVMLDFVVGGVDIPRKGVLIVRDGCVGAEYGVLGMNVIMHCWRELFQGEGRGALTFSVSQHSRARREWEKAFAVCRRISSRASAIPGPLRVRLDRREKVIVPPNSEFLCWGRVVGGPWDSEMAGLVEAVEEPADWCVGRSLVRVQEGKVPLRLVNVHPYPIHVPSRRPLAIISVIEPSQVQGGRDMVLRAPRPGMVEVGVCTVQAPAGEGQPLTLPEVEGLALLEKQQLQALLQRWSGVFAAHEEDFGCTDAVLHHIPTGTAPPSRERYRPVPPSLYPELRSLLKGMLNNPGDVAAYLSLAGERKRQYVT</sequence>
<dbReference type="SUPFAM" id="SSF50630">
    <property type="entry name" value="Acid proteases"/>
    <property type="match status" value="1"/>
</dbReference>
<evidence type="ECO:0000313" key="2">
    <source>
        <dbReference type="Proteomes" id="UP001152622"/>
    </source>
</evidence>
<organism evidence="1 2">
    <name type="scientific">Synaphobranchus kaupii</name>
    <name type="common">Kaup's arrowtooth eel</name>
    <dbReference type="NCBI Taxonomy" id="118154"/>
    <lineage>
        <taxon>Eukaryota</taxon>
        <taxon>Metazoa</taxon>
        <taxon>Chordata</taxon>
        <taxon>Craniata</taxon>
        <taxon>Vertebrata</taxon>
        <taxon>Euteleostomi</taxon>
        <taxon>Actinopterygii</taxon>
        <taxon>Neopterygii</taxon>
        <taxon>Teleostei</taxon>
        <taxon>Anguilliformes</taxon>
        <taxon>Synaphobranchidae</taxon>
        <taxon>Synaphobranchus</taxon>
    </lineage>
</organism>
<dbReference type="InterPro" id="IPR001969">
    <property type="entry name" value="Aspartic_peptidase_AS"/>
</dbReference>
<proteinExistence type="predicted"/>
<comment type="caution">
    <text evidence="1">The sequence shown here is derived from an EMBL/GenBank/DDBJ whole genome shotgun (WGS) entry which is preliminary data.</text>
</comment>
<dbReference type="GO" id="GO:0004190">
    <property type="term" value="F:aspartic-type endopeptidase activity"/>
    <property type="evidence" value="ECO:0007669"/>
    <property type="project" value="InterPro"/>
</dbReference>
<dbReference type="AlphaFoldDB" id="A0A9Q1ITL3"/>
<name>A0A9Q1ITL3_SYNKA</name>
<accession>A0A9Q1ITL3</accession>
<dbReference type="EMBL" id="JAINUF010000007">
    <property type="protein sequence ID" value="KAJ8354255.1"/>
    <property type="molecule type" value="Genomic_DNA"/>
</dbReference>
<dbReference type="OrthoDB" id="6761011at2759"/>
<gene>
    <name evidence="1" type="ORF">SKAU_G00218220</name>
</gene>
<dbReference type="InterPro" id="IPR021109">
    <property type="entry name" value="Peptidase_aspartic_dom_sf"/>
</dbReference>